<gene>
    <name evidence="1" type="ORF">DILT_LOCUS984</name>
</gene>
<protein>
    <submittedName>
        <fullName evidence="1">Uncharacterized protein</fullName>
    </submittedName>
</protein>
<evidence type="ECO:0000313" key="2">
    <source>
        <dbReference type="Proteomes" id="UP000281553"/>
    </source>
</evidence>
<proteinExistence type="predicted"/>
<organism evidence="1 2">
    <name type="scientific">Dibothriocephalus latus</name>
    <name type="common">Fish tapeworm</name>
    <name type="synonym">Diphyllobothrium latum</name>
    <dbReference type="NCBI Taxonomy" id="60516"/>
    <lineage>
        <taxon>Eukaryota</taxon>
        <taxon>Metazoa</taxon>
        <taxon>Spiralia</taxon>
        <taxon>Lophotrochozoa</taxon>
        <taxon>Platyhelminthes</taxon>
        <taxon>Cestoda</taxon>
        <taxon>Eucestoda</taxon>
        <taxon>Diphyllobothriidea</taxon>
        <taxon>Diphyllobothriidae</taxon>
        <taxon>Dibothriocephalus</taxon>
    </lineage>
</organism>
<dbReference type="EMBL" id="UYRU01005444">
    <property type="protein sequence ID" value="VDK38799.1"/>
    <property type="molecule type" value="Genomic_DNA"/>
</dbReference>
<evidence type="ECO:0000313" key="1">
    <source>
        <dbReference type="EMBL" id="VDK38799.1"/>
    </source>
</evidence>
<keyword evidence="2" id="KW-1185">Reference proteome</keyword>
<name>A0A3P6PS57_DIBLA</name>
<dbReference type="AlphaFoldDB" id="A0A3P6PS57"/>
<sequence>MSLIVLSALANCCRKNGIESWRGPLNETARLKLSGGVLGNNWWNLR</sequence>
<reference evidence="1 2" key="1">
    <citation type="submission" date="2018-11" db="EMBL/GenBank/DDBJ databases">
        <authorList>
            <consortium name="Pathogen Informatics"/>
        </authorList>
    </citation>
    <scope>NUCLEOTIDE SEQUENCE [LARGE SCALE GENOMIC DNA]</scope>
</reference>
<accession>A0A3P6PS57</accession>
<dbReference type="Proteomes" id="UP000281553">
    <property type="component" value="Unassembled WGS sequence"/>
</dbReference>